<dbReference type="Pfam" id="PF00226">
    <property type="entry name" value="DnaJ"/>
    <property type="match status" value="1"/>
</dbReference>
<dbReference type="SMART" id="SM00271">
    <property type="entry name" value="DnaJ"/>
    <property type="match status" value="1"/>
</dbReference>
<feature type="transmembrane region" description="Helical" evidence="2">
    <location>
        <begin position="147"/>
        <end position="166"/>
    </location>
</feature>
<keyword evidence="2" id="KW-0472">Membrane</keyword>
<dbReference type="eggNOG" id="COG2214">
    <property type="taxonomic scope" value="Bacteria"/>
</dbReference>
<feature type="domain" description="J" evidence="3">
    <location>
        <begin position="5"/>
        <end position="76"/>
    </location>
</feature>
<evidence type="ECO:0000259" key="3">
    <source>
        <dbReference type="PROSITE" id="PS50076"/>
    </source>
</evidence>
<evidence type="ECO:0000313" key="4">
    <source>
        <dbReference type="EMBL" id="AEB07882.1"/>
    </source>
</evidence>
<organism evidence="4 5">
    <name type="scientific">Coriobacterium glomerans (strain ATCC 49209 / DSM 20642 / JCM 10262 / PW2)</name>
    <dbReference type="NCBI Taxonomy" id="700015"/>
    <lineage>
        <taxon>Bacteria</taxon>
        <taxon>Bacillati</taxon>
        <taxon>Actinomycetota</taxon>
        <taxon>Coriobacteriia</taxon>
        <taxon>Coriobacteriales</taxon>
        <taxon>Coriobacteriaceae</taxon>
        <taxon>Coriobacterium</taxon>
    </lineage>
</organism>
<evidence type="ECO:0000256" key="2">
    <source>
        <dbReference type="SAM" id="Phobius"/>
    </source>
</evidence>
<keyword evidence="5" id="KW-1185">Reference proteome</keyword>
<dbReference type="RefSeq" id="WP_013709624.1">
    <property type="nucleotide sequence ID" value="NC_015389.1"/>
</dbReference>
<reference evidence="5" key="1">
    <citation type="journal article" date="2013" name="Stand. Genomic Sci.">
        <title>Complete genome sequence of Coriobacterium glomerans type strain (PW2(T)) from the midgut of Pyrrhocoris apterus L. (red soldier bug).</title>
        <authorList>
            <person name="Stackebrandt E."/>
            <person name="Zeytun A."/>
            <person name="Lapidus A."/>
            <person name="Nolan M."/>
            <person name="Lucas S."/>
            <person name="Hammon N."/>
            <person name="Deshpande S."/>
            <person name="Cheng J.F."/>
            <person name="Tapia R."/>
            <person name="Goodwin L.A."/>
            <person name="Pitluck S."/>
            <person name="Liolios K."/>
            <person name="Pagani I."/>
            <person name="Ivanova N."/>
            <person name="Mavromatis K."/>
            <person name="Mikhailova N."/>
            <person name="Huntemann M."/>
            <person name="Pati A."/>
            <person name="Chen A."/>
            <person name="Palaniappan K."/>
            <person name="Chang Y.J."/>
            <person name="Land M."/>
            <person name="Hauser L."/>
            <person name="Rohde M."/>
            <person name="Pukall R."/>
            <person name="Goker M."/>
            <person name="Detter J.C."/>
            <person name="Woyke T."/>
            <person name="Bristow J."/>
            <person name="Eisen J.A."/>
            <person name="Markowitz V."/>
            <person name="Hugenholtz P."/>
            <person name="Kyrpides N.C."/>
            <person name="Klenk H.P."/>
        </authorList>
    </citation>
    <scope>NUCLEOTIDE SEQUENCE</scope>
    <source>
        <strain evidence="5">ATCC 49209 / DSM 20642 / JCM 10262 / PW2</strain>
    </source>
</reference>
<dbReference type="AlphaFoldDB" id="F2N9D4"/>
<dbReference type="PANTHER" id="PTHR44743">
    <property type="entry name" value="PUTATIVE, EXPRESSED-RELATED"/>
    <property type="match status" value="1"/>
</dbReference>
<evidence type="ECO:0000256" key="1">
    <source>
        <dbReference type="SAM" id="MobiDB-lite"/>
    </source>
</evidence>
<dbReference type="SUPFAM" id="SSF46565">
    <property type="entry name" value="Chaperone J-domain"/>
    <property type="match status" value="1"/>
</dbReference>
<dbReference type="Proteomes" id="UP000006851">
    <property type="component" value="Chromosome"/>
</dbReference>
<dbReference type="Gene3D" id="1.10.287.110">
    <property type="entry name" value="DnaJ domain"/>
    <property type="match status" value="1"/>
</dbReference>
<dbReference type="PROSITE" id="PS50076">
    <property type="entry name" value="DNAJ_2"/>
    <property type="match status" value="1"/>
</dbReference>
<dbReference type="KEGG" id="cgo:Corgl_1787"/>
<keyword evidence="2" id="KW-0812">Transmembrane</keyword>
<protein>
    <submittedName>
        <fullName evidence="4">Heat shock protein DnaJ domain protein</fullName>
    </submittedName>
</protein>
<feature type="region of interest" description="Disordered" evidence="1">
    <location>
        <begin position="68"/>
        <end position="88"/>
    </location>
</feature>
<dbReference type="InterPro" id="IPR001623">
    <property type="entry name" value="DnaJ_domain"/>
</dbReference>
<sequence length="197" mass="21621">MTRDEAFSVMGLRPEASADEIAIAYRELALMLHPDKFADSKKLQARAERQMRTINEARAVLVGRSASCRPGGDARGHTARRSTGSSEPAAIRFEAEARAHAAETARLTVVSQARTMRERRGSMLAVLGIGIMGMIVLSRFHGAVGRLGMSVSSMLAIWGAVDIFTMSSQINVLDQRARKLLETRDRAREIARQAQEL</sequence>
<name>F2N9D4_CORGP</name>
<accession>F2N9D4</accession>
<dbReference type="HOGENOM" id="CLU_1432488_0_0_11"/>
<dbReference type="PRINTS" id="PR00625">
    <property type="entry name" value="JDOMAIN"/>
</dbReference>
<proteinExistence type="predicted"/>
<keyword evidence="4" id="KW-0346">Stress response</keyword>
<evidence type="ECO:0000313" key="5">
    <source>
        <dbReference type="Proteomes" id="UP000006851"/>
    </source>
</evidence>
<keyword evidence="2" id="KW-1133">Transmembrane helix</keyword>
<dbReference type="PANTHER" id="PTHR44743:SF10">
    <property type="entry name" value="J DOMAIN-CONTAINING PROTEIN"/>
    <property type="match status" value="1"/>
</dbReference>
<dbReference type="OrthoDB" id="3173117at2"/>
<dbReference type="STRING" id="700015.Corgl_1787"/>
<feature type="transmembrane region" description="Helical" evidence="2">
    <location>
        <begin position="121"/>
        <end position="141"/>
    </location>
</feature>
<dbReference type="EMBL" id="CP002628">
    <property type="protein sequence ID" value="AEB07882.1"/>
    <property type="molecule type" value="Genomic_DNA"/>
</dbReference>
<dbReference type="CDD" id="cd06257">
    <property type="entry name" value="DnaJ"/>
    <property type="match status" value="1"/>
</dbReference>
<dbReference type="InterPro" id="IPR036869">
    <property type="entry name" value="J_dom_sf"/>
</dbReference>
<gene>
    <name evidence="4" type="ordered locus">Corgl_1787</name>
</gene>